<dbReference type="AlphaFoldDB" id="A0AAF0W867"/>
<proteinExistence type="predicted"/>
<reference evidence="1" key="2">
    <citation type="submission" date="2022-03" db="EMBL/GenBank/DDBJ databases">
        <title>Draft title - Genomic analysis of global carrot germplasm unveils the trajectory of domestication and the origin of high carotenoid orange carrot.</title>
        <authorList>
            <person name="Iorizzo M."/>
            <person name="Ellison S."/>
            <person name="Senalik D."/>
            <person name="Macko-Podgorni A."/>
            <person name="Grzebelus D."/>
            <person name="Bostan H."/>
            <person name="Rolling W."/>
            <person name="Curaba J."/>
            <person name="Simon P."/>
        </authorList>
    </citation>
    <scope>NUCLEOTIDE SEQUENCE</scope>
    <source>
        <tissue evidence="1">Leaf</tissue>
    </source>
</reference>
<dbReference type="EMBL" id="CP093343">
    <property type="protein sequence ID" value="WOG85070.1"/>
    <property type="molecule type" value="Genomic_DNA"/>
</dbReference>
<name>A0AAF0W867_DAUCS</name>
<dbReference type="Proteomes" id="UP000077755">
    <property type="component" value="Chromosome 1"/>
</dbReference>
<keyword evidence="2" id="KW-1185">Reference proteome</keyword>
<evidence type="ECO:0000313" key="2">
    <source>
        <dbReference type="Proteomes" id="UP000077755"/>
    </source>
</evidence>
<reference evidence="1" key="1">
    <citation type="journal article" date="2016" name="Nat. Genet.">
        <title>A high-quality carrot genome assembly provides new insights into carotenoid accumulation and asterid genome evolution.</title>
        <authorList>
            <person name="Iorizzo M."/>
            <person name="Ellison S."/>
            <person name="Senalik D."/>
            <person name="Zeng P."/>
            <person name="Satapoomin P."/>
            <person name="Huang J."/>
            <person name="Bowman M."/>
            <person name="Iovene M."/>
            <person name="Sanseverino W."/>
            <person name="Cavagnaro P."/>
            <person name="Yildiz M."/>
            <person name="Macko-Podgorni A."/>
            <person name="Moranska E."/>
            <person name="Grzebelus E."/>
            <person name="Grzebelus D."/>
            <person name="Ashrafi H."/>
            <person name="Zheng Z."/>
            <person name="Cheng S."/>
            <person name="Spooner D."/>
            <person name="Van Deynze A."/>
            <person name="Simon P."/>
        </authorList>
    </citation>
    <scope>NUCLEOTIDE SEQUENCE</scope>
    <source>
        <tissue evidence="1">Leaf</tissue>
    </source>
</reference>
<evidence type="ECO:0000313" key="1">
    <source>
        <dbReference type="EMBL" id="WOG85070.1"/>
    </source>
</evidence>
<sequence>MSLIKTQLTPSIRAQLTQAQIKPSEMVDFLVERWEQEGLY</sequence>
<organism evidence="1 2">
    <name type="scientific">Daucus carota subsp. sativus</name>
    <name type="common">Carrot</name>
    <dbReference type="NCBI Taxonomy" id="79200"/>
    <lineage>
        <taxon>Eukaryota</taxon>
        <taxon>Viridiplantae</taxon>
        <taxon>Streptophyta</taxon>
        <taxon>Embryophyta</taxon>
        <taxon>Tracheophyta</taxon>
        <taxon>Spermatophyta</taxon>
        <taxon>Magnoliopsida</taxon>
        <taxon>eudicotyledons</taxon>
        <taxon>Gunneridae</taxon>
        <taxon>Pentapetalae</taxon>
        <taxon>asterids</taxon>
        <taxon>campanulids</taxon>
        <taxon>Apiales</taxon>
        <taxon>Apiaceae</taxon>
        <taxon>Apioideae</taxon>
        <taxon>Scandiceae</taxon>
        <taxon>Daucinae</taxon>
        <taxon>Daucus</taxon>
        <taxon>Daucus sect. Daucus</taxon>
    </lineage>
</organism>
<accession>A0AAF0W867</accession>
<protein>
    <submittedName>
        <fullName evidence="1">Uncharacterized protein</fullName>
    </submittedName>
</protein>
<gene>
    <name evidence="1" type="ORF">DCAR_0104257</name>
</gene>